<dbReference type="EMBL" id="AWWV01015976">
    <property type="protein sequence ID" value="OMO51010.1"/>
    <property type="molecule type" value="Genomic_DNA"/>
</dbReference>
<evidence type="ECO:0000313" key="3">
    <source>
        <dbReference type="Proteomes" id="UP000188268"/>
    </source>
</evidence>
<accession>A0A1R3FZ00</accession>
<feature type="compositionally biased region" description="Polar residues" evidence="1">
    <location>
        <begin position="1"/>
        <end position="19"/>
    </location>
</feature>
<dbReference type="AlphaFoldDB" id="A0A1R3FZ00"/>
<dbReference type="Gramene" id="OMO51010">
    <property type="protein sequence ID" value="OMO51010"/>
    <property type="gene ID" value="CCACVL1_30068"/>
</dbReference>
<comment type="caution">
    <text evidence="2">The sequence shown here is derived from an EMBL/GenBank/DDBJ whole genome shotgun (WGS) entry which is preliminary data.</text>
</comment>
<keyword evidence="3" id="KW-1185">Reference proteome</keyword>
<evidence type="ECO:0000313" key="2">
    <source>
        <dbReference type="EMBL" id="OMO51010.1"/>
    </source>
</evidence>
<name>A0A1R3FZ00_COCAP</name>
<proteinExistence type="predicted"/>
<feature type="region of interest" description="Disordered" evidence="1">
    <location>
        <begin position="1"/>
        <end position="25"/>
    </location>
</feature>
<gene>
    <name evidence="2" type="ORF">CCACVL1_30068</name>
</gene>
<sequence>MSDRSVQSGTGQKSGTDSLQIPDCT</sequence>
<evidence type="ECO:0000256" key="1">
    <source>
        <dbReference type="SAM" id="MobiDB-lite"/>
    </source>
</evidence>
<reference evidence="2 3" key="1">
    <citation type="submission" date="2013-09" db="EMBL/GenBank/DDBJ databases">
        <title>Corchorus capsularis genome sequencing.</title>
        <authorList>
            <person name="Alam M."/>
            <person name="Haque M.S."/>
            <person name="Islam M.S."/>
            <person name="Emdad E.M."/>
            <person name="Islam M.M."/>
            <person name="Ahmed B."/>
            <person name="Halim A."/>
            <person name="Hossen Q.M.M."/>
            <person name="Hossain M.Z."/>
            <person name="Ahmed R."/>
            <person name="Khan M.M."/>
            <person name="Islam R."/>
            <person name="Rashid M.M."/>
            <person name="Khan S.A."/>
            <person name="Rahman M.S."/>
            <person name="Alam M."/>
        </authorList>
    </citation>
    <scope>NUCLEOTIDE SEQUENCE [LARGE SCALE GENOMIC DNA]</scope>
    <source>
        <strain evidence="3">cv. CVL-1</strain>
        <tissue evidence="2">Whole seedling</tissue>
    </source>
</reference>
<dbReference type="Proteomes" id="UP000188268">
    <property type="component" value="Unassembled WGS sequence"/>
</dbReference>
<protein>
    <submittedName>
        <fullName evidence="2">Uncharacterized protein</fullName>
    </submittedName>
</protein>
<organism evidence="2 3">
    <name type="scientific">Corchorus capsularis</name>
    <name type="common">Jute</name>
    <dbReference type="NCBI Taxonomy" id="210143"/>
    <lineage>
        <taxon>Eukaryota</taxon>
        <taxon>Viridiplantae</taxon>
        <taxon>Streptophyta</taxon>
        <taxon>Embryophyta</taxon>
        <taxon>Tracheophyta</taxon>
        <taxon>Spermatophyta</taxon>
        <taxon>Magnoliopsida</taxon>
        <taxon>eudicotyledons</taxon>
        <taxon>Gunneridae</taxon>
        <taxon>Pentapetalae</taxon>
        <taxon>rosids</taxon>
        <taxon>malvids</taxon>
        <taxon>Malvales</taxon>
        <taxon>Malvaceae</taxon>
        <taxon>Grewioideae</taxon>
        <taxon>Apeibeae</taxon>
        <taxon>Corchorus</taxon>
    </lineage>
</organism>